<dbReference type="EMBL" id="AOGT01000574">
    <property type="protein sequence ID" value="EMG49613.1"/>
    <property type="molecule type" value="Genomic_DNA"/>
</dbReference>
<feature type="domain" description="NTF2" evidence="11">
    <location>
        <begin position="267"/>
        <end position="380"/>
    </location>
</feature>
<dbReference type="PROSITE" id="PS50177">
    <property type="entry name" value="NTF2_DOMAIN"/>
    <property type="match status" value="1"/>
</dbReference>
<feature type="region of interest" description="Disordered" evidence="10">
    <location>
        <begin position="22"/>
        <end position="62"/>
    </location>
</feature>
<dbReference type="AlphaFoldDB" id="M3JBW9"/>
<dbReference type="GO" id="GO:0005635">
    <property type="term" value="C:nuclear envelope"/>
    <property type="evidence" value="ECO:0007669"/>
    <property type="project" value="UniProtKB-ARBA"/>
</dbReference>
<dbReference type="OrthoDB" id="5323195at2759"/>
<dbReference type="PROSITE" id="PS51351">
    <property type="entry name" value="TFIIE_BETA_C"/>
    <property type="match status" value="1"/>
</dbReference>
<evidence type="ECO:0000313" key="14">
    <source>
        <dbReference type="Proteomes" id="UP000011777"/>
    </source>
</evidence>
<evidence type="ECO:0000256" key="7">
    <source>
        <dbReference type="ARBA" id="ARBA00023242"/>
    </source>
</evidence>
<dbReference type="CDD" id="cd07977">
    <property type="entry name" value="TFIIE_beta_winged_helix"/>
    <property type="match status" value="1"/>
</dbReference>
<organism evidence="13 14">
    <name type="scientific">Candida maltosa (strain Xu316)</name>
    <name type="common">Yeast</name>
    <dbReference type="NCBI Taxonomy" id="1245528"/>
    <lineage>
        <taxon>Eukaryota</taxon>
        <taxon>Fungi</taxon>
        <taxon>Dikarya</taxon>
        <taxon>Ascomycota</taxon>
        <taxon>Saccharomycotina</taxon>
        <taxon>Pichiomycetes</taxon>
        <taxon>Debaryomycetaceae</taxon>
        <taxon>Candida/Lodderomyces clade</taxon>
        <taxon>Candida</taxon>
    </lineage>
</organism>
<dbReference type="Pfam" id="PF22254">
    <property type="entry name" value="TFA2_E-tether"/>
    <property type="match status" value="1"/>
</dbReference>
<dbReference type="InterPro" id="IPR040501">
    <property type="entry name" value="TFA2_Winged_2"/>
</dbReference>
<accession>M3JBW9</accession>
<dbReference type="eggNOG" id="KOG3095">
    <property type="taxonomic scope" value="Eukaryota"/>
</dbReference>
<keyword evidence="7" id="KW-0539">Nucleus</keyword>
<dbReference type="PANTHER" id="PTHR12716">
    <property type="entry name" value="TRANSCRIPTION INITIATION FACTOR IIE, BETA SUBUNIT"/>
    <property type="match status" value="1"/>
</dbReference>
<sequence length="383" mass="43338">MSNLSAQLSAFKNKIKSGPSVVVPRKATLAKPPSPISSPSSTSTSTSTTIKTGIDKKRASNDAMTEVFKRQKQNMGEMTGSHLSTQLHLAVEYIKEHDQPISIDKLQNYLAFDISHTLLPLLKEIDRVKYDEGKRTLEYVSLHNIRTADDLLEFLRRQTTFKGTSVKELKDGWAGCVSAIDELEAENKILVLRNKKENAPRLVWANNGGELGYIDDEFKELWNEVKLPDPDVLYSKLLDQGLKPTGADPNLIKKQPQQKDKKQKKARRTEFTNFYYNQFDSDRSQLGNLYRNESMLTFETSQLQGARDIVEKLTSLPFQKVAHRISTLDAQPASPNGDILVMVTGELLIDDESNAQRYSQVFHLIPDGGSYYVFNDIFRLNYS</sequence>
<gene>
    <name evidence="13" type="ORF">G210_5581</name>
</gene>
<protein>
    <recommendedName>
        <fullName evidence="9">Nuclear transport factor 2</fullName>
    </recommendedName>
</protein>
<dbReference type="InterPro" id="IPR003166">
    <property type="entry name" value="TFIIE_bsu_DNA-bd"/>
</dbReference>
<evidence type="ECO:0000256" key="6">
    <source>
        <dbReference type="ARBA" id="ARBA00023163"/>
    </source>
</evidence>
<dbReference type="CDD" id="cd00780">
    <property type="entry name" value="NTF2"/>
    <property type="match status" value="1"/>
</dbReference>
<dbReference type="GO" id="GO:0001097">
    <property type="term" value="F:TFIIH-class transcription factor complex binding"/>
    <property type="evidence" value="ECO:0007669"/>
    <property type="project" value="TreeGrafter"/>
</dbReference>
<evidence type="ECO:0000256" key="2">
    <source>
        <dbReference type="ARBA" id="ARBA00004496"/>
    </source>
</evidence>
<evidence type="ECO:0000256" key="9">
    <source>
        <dbReference type="ARBA" id="ARBA00026247"/>
    </source>
</evidence>
<dbReference type="GO" id="GO:0006606">
    <property type="term" value="P:protein import into nucleus"/>
    <property type="evidence" value="ECO:0007669"/>
    <property type="project" value="UniProtKB-ARBA"/>
</dbReference>
<dbReference type="GO" id="GO:0006367">
    <property type="term" value="P:transcription initiation at RNA polymerase II promoter"/>
    <property type="evidence" value="ECO:0007669"/>
    <property type="project" value="InterPro"/>
</dbReference>
<evidence type="ECO:0000256" key="8">
    <source>
        <dbReference type="ARBA" id="ARBA00025581"/>
    </source>
</evidence>
<dbReference type="STRING" id="1245528.M3JBW9"/>
<dbReference type="PANTHER" id="PTHR12716:SF8">
    <property type="entry name" value="TRANSCRIPTION INITIATION FACTOR IIE SUBUNIT BETA"/>
    <property type="match status" value="1"/>
</dbReference>
<evidence type="ECO:0000256" key="4">
    <source>
        <dbReference type="ARBA" id="ARBA00023015"/>
    </source>
</evidence>
<dbReference type="OMA" id="ARRTEFT"/>
<dbReference type="SUPFAM" id="SSF54427">
    <property type="entry name" value="NTF2-like"/>
    <property type="match status" value="1"/>
</dbReference>
<comment type="caution">
    <text evidence="13">The sequence shown here is derived from an EMBL/GenBank/DDBJ whole genome shotgun (WGS) entry which is preliminary data.</text>
</comment>
<keyword evidence="3" id="KW-0963">Cytoplasm</keyword>
<evidence type="ECO:0000256" key="1">
    <source>
        <dbReference type="ARBA" id="ARBA00004123"/>
    </source>
</evidence>
<dbReference type="GO" id="GO:0003677">
    <property type="term" value="F:DNA binding"/>
    <property type="evidence" value="ECO:0007669"/>
    <property type="project" value="UniProtKB-KW"/>
</dbReference>
<dbReference type="GO" id="GO:0005737">
    <property type="term" value="C:cytoplasm"/>
    <property type="evidence" value="ECO:0007669"/>
    <property type="project" value="UniProtKB-SubCell"/>
</dbReference>
<keyword evidence="14" id="KW-1185">Reference proteome</keyword>
<comment type="function">
    <text evidence="8">Recruits TFIIH to the initiation complex and stimulates the RNA polymerase II C-terminal domain kinase and DNA-dependent ATPase activities of TFIIH. Both TFIIH and TFIIE are required for promoter clearance by RNA polymerase.</text>
</comment>
<dbReference type="Gene3D" id="3.10.450.50">
    <property type="match status" value="1"/>
</dbReference>
<dbReference type="Pfam" id="PF02136">
    <property type="entry name" value="NTF2"/>
    <property type="match status" value="1"/>
</dbReference>
<dbReference type="Proteomes" id="UP000011777">
    <property type="component" value="Unassembled WGS sequence"/>
</dbReference>
<feature type="domain" description="TFIIE beta" evidence="12">
    <location>
        <begin position="71"/>
        <end position="146"/>
    </location>
</feature>
<dbReference type="Pfam" id="PF02186">
    <property type="entry name" value="TFIIE_beta"/>
    <property type="match status" value="1"/>
</dbReference>
<name>M3JBW9_CANMX</name>
<dbReference type="InterPro" id="IPR032710">
    <property type="entry name" value="NTF2-like_dom_sf"/>
</dbReference>
<evidence type="ECO:0000259" key="12">
    <source>
        <dbReference type="PROSITE" id="PS51351"/>
    </source>
</evidence>
<dbReference type="eggNOG" id="KOG2104">
    <property type="taxonomic scope" value="Eukaryota"/>
</dbReference>
<feature type="region of interest" description="Disordered" evidence="10">
    <location>
        <begin position="245"/>
        <end position="267"/>
    </location>
</feature>
<evidence type="ECO:0000313" key="13">
    <source>
        <dbReference type="EMBL" id="EMG49613.1"/>
    </source>
</evidence>
<dbReference type="InterPro" id="IPR002075">
    <property type="entry name" value="NTF2_dom"/>
</dbReference>
<comment type="subcellular location">
    <subcellularLocation>
        <location evidence="2">Cytoplasm</location>
    </subcellularLocation>
    <subcellularLocation>
        <location evidence="1">Nucleus</location>
    </subcellularLocation>
</comment>
<dbReference type="HOGENOM" id="CLU_056580_2_0_1"/>
<reference evidence="13 14" key="1">
    <citation type="submission" date="2013-02" db="EMBL/GenBank/DDBJ databases">
        <title>Genome sequence of Candida maltosa Xu316, a potential industrial strain for xylitol and ethanol production.</title>
        <authorList>
            <person name="Yu J."/>
            <person name="Wang Q."/>
            <person name="Geng X."/>
            <person name="Bao W."/>
            <person name="He P."/>
            <person name="Cai J."/>
        </authorList>
    </citation>
    <scope>NUCLEOTIDE SEQUENCE [LARGE SCALE GENOMIC DNA]</scope>
    <source>
        <strain evidence="14">Xu316</strain>
    </source>
</reference>
<keyword evidence="6" id="KW-0804">Transcription</keyword>
<dbReference type="InterPro" id="IPR018222">
    <property type="entry name" value="Nuclear_transport_factor_2_euk"/>
</dbReference>
<dbReference type="FunFam" id="3.10.450.50:FF:000005">
    <property type="entry name" value="Nuclear transport factor 2"/>
    <property type="match status" value="1"/>
</dbReference>
<evidence type="ECO:0000259" key="11">
    <source>
        <dbReference type="PROSITE" id="PS50177"/>
    </source>
</evidence>
<evidence type="ECO:0000256" key="5">
    <source>
        <dbReference type="ARBA" id="ARBA00023125"/>
    </source>
</evidence>
<dbReference type="GO" id="GO:0005673">
    <property type="term" value="C:transcription factor TFIIE complex"/>
    <property type="evidence" value="ECO:0007669"/>
    <property type="project" value="InterPro"/>
</dbReference>
<dbReference type="Pfam" id="PF18121">
    <property type="entry name" value="TFA2_Winged_2"/>
    <property type="match status" value="1"/>
</dbReference>
<evidence type="ECO:0000256" key="10">
    <source>
        <dbReference type="SAM" id="MobiDB-lite"/>
    </source>
</evidence>
<dbReference type="InterPro" id="IPR054600">
    <property type="entry name" value="TFA2_E-tether"/>
</dbReference>
<dbReference type="InterPro" id="IPR016656">
    <property type="entry name" value="TFIIE-bsu"/>
</dbReference>
<feature type="compositionally biased region" description="Low complexity" evidence="10">
    <location>
        <begin position="37"/>
        <end position="52"/>
    </location>
</feature>
<keyword evidence="4" id="KW-0805">Transcription regulation</keyword>
<proteinExistence type="predicted"/>
<keyword evidence="5" id="KW-0238">DNA-binding</keyword>
<evidence type="ECO:0000256" key="3">
    <source>
        <dbReference type="ARBA" id="ARBA00022490"/>
    </source>
</evidence>